<accession>A0AA86UKE4</accession>
<evidence type="ECO:0000256" key="1">
    <source>
        <dbReference type="SAM" id="Phobius"/>
    </source>
</evidence>
<dbReference type="AlphaFoldDB" id="A0AA86UKE4"/>
<sequence length="504" mass="58165">MTDFLQILNQFKKNCKTKDEQKLISYVIEQVKKQSLAADLSDNLTTDLVTSLIQQLTKNVANTEADNRQNCVDVTIYVIKYFQQKHLPSDSVKEIVSTLINEAPISNQKYQSSYVSLLQICIQYAHQMLDSSEFEIILTNISTMINQNLQKDLSLALEKAFVLLIIYVLSSNNSFTDRVLLFAQQCASLSDSSSFPSINPLFFFKVIDLSIKNASLSDQSQTIQSFLQSNPIYQKLLDILITKSIYNAVYQNTAFINHTSESKSIKNFPAQSFLDYFTRFLPYVQLDDYQAEKQFMLIEHLSSELQNETQLKYLNDYVITCKVTDEQKIGVLKRVQAVFRQKNFVFREEQLTIESALDSKSKSPEQIFASNLFSSIIMQINNQECADQAFICFQALIDADISHSSALSQFIIKLQDTVNQGCYLAVPYRFYLETVPCTAVYSIQLQFLYCMKSYVETQYLSSFNIIQQQFRKLFLQLSILCYIISFMVYLNIFKSQRLKYLIIN</sequence>
<protein>
    <submittedName>
        <fullName evidence="3">Hypothetical_protein</fullName>
    </submittedName>
</protein>
<evidence type="ECO:0000313" key="2">
    <source>
        <dbReference type="EMBL" id="CAI9961705.1"/>
    </source>
</evidence>
<gene>
    <name evidence="2" type="ORF">HINF_LOCUS49350</name>
    <name evidence="3" type="ORF">HINF_LOCUS72397</name>
</gene>
<reference evidence="3 4" key="2">
    <citation type="submission" date="2024-07" db="EMBL/GenBank/DDBJ databases">
        <authorList>
            <person name="Akdeniz Z."/>
        </authorList>
    </citation>
    <scope>NUCLEOTIDE SEQUENCE [LARGE SCALE GENOMIC DNA]</scope>
</reference>
<name>A0AA86UKE4_9EUKA</name>
<keyword evidence="1" id="KW-0472">Membrane</keyword>
<feature type="transmembrane region" description="Helical" evidence="1">
    <location>
        <begin position="473"/>
        <end position="493"/>
    </location>
</feature>
<reference evidence="2" key="1">
    <citation type="submission" date="2023-06" db="EMBL/GenBank/DDBJ databases">
        <authorList>
            <person name="Kurt Z."/>
        </authorList>
    </citation>
    <scope>NUCLEOTIDE SEQUENCE</scope>
</reference>
<keyword evidence="1" id="KW-0812">Transmembrane</keyword>
<proteinExistence type="predicted"/>
<keyword evidence="4" id="KW-1185">Reference proteome</keyword>
<organism evidence="2">
    <name type="scientific">Hexamita inflata</name>
    <dbReference type="NCBI Taxonomy" id="28002"/>
    <lineage>
        <taxon>Eukaryota</taxon>
        <taxon>Metamonada</taxon>
        <taxon>Diplomonadida</taxon>
        <taxon>Hexamitidae</taxon>
        <taxon>Hexamitinae</taxon>
        <taxon>Hexamita</taxon>
    </lineage>
</organism>
<keyword evidence="1" id="KW-1133">Transmembrane helix</keyword>
<dbReference type="EMBL" id="CAXDID020000573">
    <property type="protein sequence ID" value="CAL6103910.1"/>
    <property type="molecule type" value="Genomic_DNA"/>
</dbReference>
<comment type="caution">
    <text evidence="2">The sequence shown here is derived from an EMBL/GenBank/DDBJ whole genome shotgun (WGS) entry which is preliminary data.</text>
</comment>
<dbReference type="EMBL" id="CATOUU010000943">
    <property type="protein sequence ID" value="CAI9961705.1"/>
    <property type="molecule type" value="Genomic_DNA"/>
</dbReference>
<dbReference type="Proteomes" id="UP001642409">
    <property type="component" value="Unassembled WGS sequence"/>
</dbReference>
<evidence type="ECO:0000313" key="4">
    <source>
        <dbReference type="Proteomes" id="UP001642409"/>
    </source>
</evidence>
<evidence type="ECO:0000313" key="3">
    <source>
        <dbReference type="EMBL" id="CAL6103910.1"/>
    </source>
</evidence>